<keyword evidence="6" id="KW-0540">Nuclease</keyword>
<keyword evidence="15" id="KW-0695">RNA-directed DNA polymerase</keyword>
<comment type="catalytic activity">
    <reaction evidence="20">
        <text>DNA(n) + a 2'-deoxyribonucleoside 5'-triphosphate = DNA(n+1) + diphosphate</text>
        <dbReference type="Rhea" id="RHEA:22508"/>
        <dbReference type="Rhea" id="RHEA-COMP:17339"/>
        <dbReference type="Rhea" id="RHEA-COMP:17340"/>
        <dbReference type="ChEBI" id="CHEBI:33019"/>
        <dbReference type="ChEBI" id="CHEBI:61560"/>
        <dbReference type="ChEBI" id="CHEBI:173112"/>
        <dbReference type="EC" id="2.7.7.49"/>
    </reaction>
</comment>
<feature type="compositionally biased region" description="Basic and acidic residues" evidence="22">
    <location>
        <begin position="55"/>
        <end position="66"/>
    </location>
</feature>
<keyword evidence="12" id="KW-0460">Magnesium</keyword>
<evidence type="ECO:0000256" key="11">
    <source>
        <dbReference type="ARBA" id="ARBA00022840"/>
    </source>
</evidence>
<dbReference type="GO" id="GO:0004519">
    <property type="term" value="F:endonuclease activity"/>
    <property type="evidence" value="ECO:0007669"/>
    <property type="project" value="UniProtKB-KW"/>
</dbReference>
<evidence type="ECO:0000256" key="2">
    <source>
        <dbReference type="ARBA" id="ARBA00022578"/>
    </source>
</evidence>
<feature type="region of interest" description="Disordered" evidence="22">
    <location>
        <begin position="41"/>
        <end position="69"/>
    </location>
</feature>
<feature type="compositionally biased region" description="Acidic residues" evidence="22">
    <location>
        <begin position="928"/>
        <end position="943"/>
    </location>
</feature>
<evidence type="ECO:0000256" key="7">
    <source>
        <dbReference type="ARBA" id="ARBA00022723"/>
    </source>
</evidence>
<dbReference type="EMBL" id="FQNC01000015">
    <property type="protein sequence ID" value="SGY17247.1"/>
    <property type="molecule type" value="Genomic_DNA"/>
</dbReference>
<keyword evidence="19" id="KW-0511">Multifunctional enzyme</keyword>
<dbReference type="InterPro" id="IPR054722">
    <property type="entry name" value="PolX-like_BBD"/>
</dbReference>
<evidence type="ECO:0000256" key="1">
    <source>
        <dbReference type="ARBA" id="ARBA00002180"/>
    </source>
</evidence>
<evidence type="ECO:0000256" key="3">
    <source>
        <dbReference type="ARBA" id="ARBA00022612"/>
    </source>
</evidence>
<name>A0A2X0NQC8_9BASI</name>
<dbReference type="GO" id="GO:0003723">
    <property type="term" value="F:RNA binding"/>
    <property type="evidence" value="ECO:0007669"/>
    <property type="project" value="UniProtKB-KW"/>
</dbReference>
<keyword evidence="7" id="KW-0479">Metal-binding</keyword>
<protein>
    <submittedName>
        <fullName evidence="24">BQ5605_C015g07721 protein</fullName>
    </submittedName>
</protein>
<keyword evidence="9" id="KW-0255">Endonuclease</keyword>
<keyword evidence="8" id="KW-0547">Nucleotide-binding</keyword>
<dbReference type="GO" id="GO:0008233">
    <property type="term" value="F:peptidase activity"/>
    <property type="evidence" value="ECO:0007669"/>
    <property type="project" value="UniProtKB-KW"/>
</dbReference>
<keyword evidence="18" id="KW-0233">DNA recombination</keyword>
<evidence type="ECO:0000256" key="16">
    <source>
        <dbReference type="ARBA" id="ARBA00022932"/>
    </source>
</evidence>
<evidence type="ECO:0000313" key="24">
    <source>
        <dbReference type="EMBL" id="SGY17247.1"/>
    </source>
</evidence>
<dbReference type="PANTHER" id="PTHR42648">
    <property type="entry name" value="TRANSPOSASE, PUTATIVE-RELATED"/>
    <property type="match status" value="1"/>
</dbReference>
<dbReference type="Pfam" id="PF00665">
    <property type="entry name" value="rve"/>
    <property type="match status" value="1"/>
</dbReference>
<proteinExistence type="predicted"/>
<dbReference type="Pfam" id="PF22936">
    <property type="entry name" value="Pol_BBD"/>
    <property type="match status" value="1"/>
</dbReference>
<dbReference type="InterPro" id="IPR013103">
    <property type="entry name" value="RVT_2"/>
</dbReference>
<dbReference type="GO" id="GO:0032196">
    <property type="term" value="P:transposition"/>
    <property type="evidence" value="ECO:0007669"/>
    <property type="project" value="UniProtKB-KW"/>
</dbReference>
<evidence type="ECO:0000256" key="5">
    <source>
        <dbReference type="ARBA" id="ARBA00022695"/>
    </source>
</evidence>
<evidence type="ECO:0000256" key="12">
    <source>
        <dbReference type="ARBA" id="ARBA00022842"/>
    </source>
</evidence>
<evidence type="ECO:0000313" key="25">
    <source>
        <dbReference type="Proteomes" id="UP000249464"/>
    </source>
</evidence>
<evidence type="ECO:0000256" key="6">
    <source>
        <dbReference type="ARBA" id="ARBA00022722"/>
    </source>
</evidence>
<dbReference type="Pfam" id="PF07727">
    <property type="entry name" value="RVT_2"/>
    <property type="match status" value="2"/>
</dbReference>
<keyword evidence="2" id="KW-0815">Transposition</keyword>
<evidence type="ECO:0000256" key="20">
    <source>
        <dbReference type="ARBA" id="ARBA00048173"/>
    </source>
</evidence>
<dbReference type="SUPFAM" id="SSF53098">
    <property type="entry name" value="Ribonuclease H-like"/>
    <property type="match status" value="1"/>
</dbReference>
<keyword evidence="11" id="KW-0067">ATP-binding</keyword>
<dbReference type="InterPro" id="IPR036397">
    <property type="entry name" value="RNaseH_sf"/>
</dbReference>
<feature type="region of interest" description="Disordered" evidence="22">
    <location>
        <begin position="910"/>
        <end position="951"/>
    </location>
</feature>
<dbReference type="PROSITE" id="PS50994">
    <property type="entry name" value="INTEGRASE"/>
    <property type="match status" value="1"/>
</dbReference>
<evidence type="ECO:0000256" key="22">
    <source>
        <dbReference type="SAM" id="MobiDB-lite"/>
    </source>
</evidence>
<dbReference type="GO" id="GO:0006508">
    <property type="term" value="P:proteolysis"/>
    <property type="evidence" value="ECO:0007669"/>
    <property type="project" value="UniProtKB-KW"/>
</dbReference>
<organism evidence="24 25">
    <name type="scientific">Microbotryum silenes-dioicae</name>
    <dbReference type="NCBI Taxonomy" id="796604"/>
    <lineage>
        <taxon>Eukaryota</taxon>
        <taxon>Fungi</taxon>
        <taxon>Dikarya</taxon>
        <taxon>Basidiomycota</taxon>
        <taxon>Pucciniomycotina</taxon>
        <taxon>Microbotryomycetes</taxon>
        <taxon>Microbotryales</taxon>
        <taxon>Microbotryaceae</taxon>
        <taxon>Microbotryum</taxon>
    </lineage>
</organism>
<evidence type="ECO:0000256" key="17">
    <source>
        <dbReference type="ARBA" id="ARBA00023113"/>
    </source>
</evidence>
<dbReference type="GO" id="GO:0005524">
    <property type="term" value="F:ATP binding"/>
    <property type="evidence" value="ECO:0007669"/>
    <property type="project" value="UniProtKB-KW"/>
</dbReference>
<dbReference type="GO" id="GO:0046872">
    <property type="term" value="F:metal ion binding"/>
    <property type="evidence" value="ECO:0007669"/>
    <property type="project" value="UniProtKB-KW"/>
</dbReference>
<keyword evidence="3" id="KW-1188">Viral release from host cell</keyword>
<dbReference type="GO" id="GO:0003964">
    <property type="term" value="F:RNA-directed DNA polymerase activity"/>
    <property type="evidence" value="ECO:0007669"/>
    <property type="project" value="UniProtKB-KW"/>
</dbReference>
<evidence type="ECO:0000259" key="23">
    <source>
        <dbReference type="PROSITE" id="PS50994"/>
    </source>
</evidence>
<evidence type="ECO:0000256" key="19">
    <source>
        <dbReference type="ARBA" id="ARBA00023268"/>
    </source>
</evidence>
<comment type="function">
    <text evidence="1">The aspartyl protease (PR) mediates the proteolytic cleavages of the Gag and Gag-Pol polyproteins after assembly of the VLP.</text>
</comment>
<evidence type="ECO:0000256" key="13">
    <source>
        <dbReference type="ARBA" id="ARBA00022884"/>
    </source>
</evidence>
<evidence type="ECO:0000256" key="10">
    <source>
        <dbReference type="ARBA" id="ARBA00022801"/>
    </source>
</evidence>
<feature type="domain" description="Integrase catalytic" evidence="23">
    <location>
        <begin position="678"/>
        <end position="853"/>
    </location>
</feature>
<dbReference type="GO" id="GO:0015074">
    <property type="term" value="P:DNA integration"/>
    <property type="evidence" value="ECO:0007669"/>
    <property type="project" value="UniProtKB-KW"/>
</dbReference>
<dbReference type="Gene3D" id="3.30.420.10">
    <property type="entry name" value="Ribonuclease H-like superfamily/Ribonuclease H"/>
    <property type="match status" value="1"/>
</dbReference>
<evidence type="ECO:0000256" key="8">
    <source>
        <dbReference type="ARBA" id="ARBA00022741"/>
    </source>
</evidence>
<dbReference type="PANTHER" id="PTHR42648:SF11">
    <property type="entry name" value="TRANSPOSON TY4-P GAG-POL POLYPROTEIN"/>
    <property type="match status" value="1"/>
</dbReference>
<keyword evidence="25" id="KW-1185">Reference proteome</keyword>
<dbReference type="Proteomes" id="UP000249464">
    <property type="component" value="Unassembled WGS sequence"/>
</dbReference>
<dbReference type="InterPro" id="IPR001584">
    <property type="entry name" value="Integrase_cat-core"/>
</dbReference>
<evidence type="ECO:0000256" key="14">
    <source>
        <dbReference type="ARBA" id="ARBA00022908"/>
    </source>
</evidence>
<dbReference type="GO" id="GO:0003887">
    <property type="term" value="F:DNA-directed DNA polymerase activity"/>
    <property type="evidence" value="ECO:0007669"/>
    <property type="project" value="UniProtKB-KW"/>
</dbReference>
<dbReference type="InterPro" id="IPR039537">
    <property type="entry name" value="Retrotran_Ty1/copia-like"/>
</dbReference>
<gene>
    <name evidence="24" type="primary">BQ5605_C015g07721</name>
    <name evidence="24" type="ORF">BQ5605_C015G07721</name>
</gene>
<keyword evidence="14" id="KW-0229">DNA integration</keyword>
<comment type="catalytic activity">
    <reaction evidence="21">
        <text>DNA(n) + a 2'-deoxyribonucleoside 5'-triphosphate = DNA(n+1) + diphosphate</text>
        <dbReference type="Rhea" id="RHEA:22508"/>
        <dbReference type="Rhea" id="RHEA-COMP:17339"/>
        <dbReference type="Rhea" id="RHEA-COMP:17340"/>
        <dbReference type="ChEBI" id="CHEBI:33019"/>
        <dbReference type="ChEBI" id="CHEBI:61560"/>
        <dbReference type="ChEBI" id="CHEBI:173112"/>
        <dbReference type="EC" id="2.7.7.7"/>
    </reaction>
</comment>
<evidence type="ECO:0000256" key="21">
    <source>
        <dbReference type="ARBA" id="ARBA00049244"/>
    </source>
</evidence>
<keyword evidence="13" id="KW-0694">RNA-binding</keyword>
<accession>A0A2X0NQC8</accession>
<evidence type="ECO:0000256" key="4">
    <source>
        <dbReference type="ARBA" id="ARBA00022670"/>
    </source>
</evidence>
<keyword evidence="4" id="KW-0645">Protease</keyword>
<keyword evidence="17" id="KW-0917">Virion maturation</keyword>
<evidence type="ECO:0000256" key="18">
    <source>
        <dbReference type="ARBA" id="ARBA00023172"/>
    </source>
</evidence>
<keyword evidence="5" id="KW-0548">Nucleotidyltransferase</keyword>
<sequence length="1352" mass="151542">MGANWVEVVIASESEARDSWAQYSLESVQLELYMVASGGNETTESLNATQPPPETPEHISEAKHNENNSGVDLSGMATETQFMAATELQKLKELGPLRHENSAEWFRRARRLFDTTGTSLHIDFEITKPAKRGEKETEDAFYTRAQCWTKVDSQGLLVIETCVTKDTWVSIGGNMHSSFRQVWDALKKRFDRPAQGFTLKILFSEFCTFDYKPGEDLNDYLDKLLDKRREIERMKVSNFRAEMGEDKWNTYNKALPSEAIETTIAIDKFLWKAIILARIPRDIAERIRHLDDNESLIDAARDLWKERLDREKKNASTAKPEQPQVISITPGCVPGCRCPLCQPDLYPKVFAAQAVQPLAAKKKSQAKGALDYQNYEKWTTLGGRIMNNKFVCGYNQCWNCWGAGHLKQACPHLATIDRELLRDRMLRSLGITIGSRNQAALFVEFEGPGVATSVIGHGHFVTAYGASNNPEDKRINDTELIYNTGATCSISPHWHHFSSYVPALSKAYVKDAGGHLHLIAGSGTVSPQFVLDSGLIKTFNIYNVLHVPTMVATLISGPKLYDRGLHSSCDGKVFRLILDGQTVAICNVGDRMVFRARPISPNITDSAYALMSHSSSADLFTWHERVGPVGAAALKKMEKEGLARGLRILSGGRSVDFCKACGLGRGAHTSVPKIATTREAVPLRKLFTDVWGPVKYPSLAGHTYLLSIIDDASRFHWIFPLKHKSEVTQHIIDFIECVERERDLPVVKIQSDGGGEYVNGALKAHLAAKGIEHIVTVPYEHHQQGIVERYWRTLFEGVQSCLAHSNLPTSYWCDATQAFAYLYHGRIPDVHHFRVWGCNTTVNLPSHARQSKVSPPGVLCTFVGYSPLGWLFIRHDNSRLIQSSDARFYERSFGRKVVAPTPPVAIDIFEGLDRPDDEPAVAVPAPEEAPEEELDEAHDDNPDDQPRPGYEHVIPTGERTAELANRWGAIPGTRRRPIVDDGNFVELADLLDDDCHRLPLVGHIDLSRCDGGWTPLADVVGDLDTKHIVGDCYELWTGNPDEPTFREAMNGPDRQQWCVAYARELSNHEGMGTWDKEESQPPVGRRAIPTKVVLLKKRNDRGEVLTFKARLVARGDLQKPGDYGTTYAPTARIASVRILNVLAHVHRWRRQQRLPDKTVHCLRRSIYGLKQAGHDWNQTLHDELTKSHGIVRIKEDRGMYRRVREVGGKSLTLLLAMYVDDGIITGDDDIEEFLLAFGARFKLREGEVDMFLGMKITVDETRGELCMDQRHLAESILATRGFTDCKPASTPWLDSYSPSGHVMDTSFPYCSVVGELLWLAGCTRPDLSFTVVEAPRAAVLQNDRQDQTIVIH</sequence>
<keyword evidence="16" id="KW-0239">DNA-directed DNA polymerase</keyword>
<keyword evidence="16" id="KW-0808">Transferase</keyword>
<dbReference type="GO" id="GO:0006310">
    <property type="term" value="P:DNA recombination"/>
    <property type="evidence" value="ECO:0007669"/>
    <property type="project" value="UniProtKB-KW"/>
</dbReference>
<dbReference type="GO" id="GO:0005634">
    <property type="term" value="C:nucleus"/>
    <property type="evidence" value="ECO:0007669"/>
    <property type="project" value="UniProtKB-ARBA"/>
</dbReference>
<reference evidence="24 25" key="1">
    <citation type="submission" date="2016-11" db="EMBL/GenBank/DDBJ databases">
        <authorList>
            <person name="Jaros S."/>
            <person name="Januszkiewicz K."/>
            <person name="Wedrychowicz H."/>
        </authorList>
    </citation>
    <scope>NUCLEOTIDE SEQUENCE [LARGE SCALE GENOMIC DNA]</scope>
</reference>
<dbReference type="InterPro" id="IPR012337">
    <property type="entry name" value="RNaseH-like_sf"/>
</dbReference>
<evidence type="ECO:0000256" key="15">
    <source>
        <dbReference type="ARBA" id="ARBA00022918"/>
    </source>
</evidence>
<evidence type="ECO:0000256" key="9">
    <source>
        <dbReference type="ARBA" id="ARBA00022759"/>
    </source>
</evidence>
<keyword evidence="10" id="KW-0378">Hydrolase</keyword>